<comment type="subcellular location">
    <subcellularLocation>
        <location evidence="1">Mitochondrion outer membrane</location>
        <topology evidence="1">Multi-pass membrane protein</topology>
    </subcellularLocation>
</comment>
<evidence type="ECO:0000256" key="5">
    <source>
        <dbReference type="ARBA" id="ARBA00022737"/>
    </source>
</evidence>
<protein>
    <submittedName>
        <fullName evidence="16">Solute carrier family 25 member 46</fullName>
    </submittedName>
</protein>
<evidence type="ECO:0000256" key="7">
    <source>
        <dbReference type="ARBA" id="ARBA00022989"/>
    </source>
</evidence>
<keyword evidence="3 11" id="KW-0813">Transport</keyword>
<comment type="similarity">
    <text evidence="2 11">Belongs to the mitochondrial carrier (TC 2.A.29) family.</text>
</comment>
<evidence type="ECO:0000256" key="10">
    <source>
        <dbReference type="PROSITE-ProRule" id="PRU00282"/>
    </source>
</evidence>
<feature type="region of interest" description="Disordered" evidence="12">
    <location>
        <begin position="372"/>
        <end position="392"/>
    </location>
</feature>
<dbReference type="PANTHER" id="PTHR21252:SF2">
    <property type="entry name" value="MITOCHONDRIAL OUTER MEMBRANE PROTEIN SLC25A46"/>
    <property type="match status" value="1"/>
</dbReference>
<evidence type="ECO:0000256" key="11">
    <source>
        <dbReference type="RuleBase" id="RU000488"/>
    </source>
</evidence>
<feature type="transmembrane region" description="Helical" evidence="13">
    <location>
        <begin position="215"/>
        <end position="237"/>
    </location>
</feature>
<dbReference type="InterPro" id="IPR039158">
    <property type="entry name" value="SLC25A46"/>
</dbReference>
<name>A0A0N4VFX8_ENTVE</name>
<reference evidence="14 15" key="2">
    <citation type="submission" date="2018-10" db="EMBL/GenBank/DDBJ databases">
        <authorList>
            <consortium name="Pathogen Informatics"/>
        </authorList>
    </citation>
    <scope>NUCLEOTIDE SEQUENCE [LARGE SCALE GENOMIC DNA]</scope>
</reference>
<dbReference type="WBParaSite" id="EVEC_0000965901-mRNA-1">
    <property type="protein sequence ID" value="EVEC_0000965901-mRNA-1"/>
    <property type="gene ID" value="EVEC_0000965901"/>
</dbReference>
<reference evidence="16" key="1">
    <citation type="submission" date="2017-02" db="UniProtKB">
        <authorList>
            <consortium name="WormBaseParasite"/>
        </authorList>
    </citation>
    <scope>IDENTIFICATION</scope>
</reference>
<keyword evidence="6" id="KW-1000">Mitochondrion outer membrane</keyword>
<gene>
    <name evidence="14" type="ORF">EVEC_LOCUS9069</name>
</gene>
<dbReference type="EMBL" id="UXUI01009792">
    <property type="protein sequence ID" value="VDD94318.1"/>
    <property type="molecule type" value="Genomic_DNA"/>
</dbReference>
<organism evidence="16">
    <name type="scientific">Enterobius vermicularis</name>
    <name type="common">Human pinworm</name>
    <dbReference type="NCBI Taxonomy" id="51028"/>
    <lineage>
        <taxon>Eukaryota</taxon>
        <taxon>Metazoa</taxon>
        <taxon>Ecdysozoa</taxon>
        <taxon>Nematoda</taxon>
        <taxon>Chromadorea</taxon>
        <taxon>Rhabditida</taxon>
        <taxon>Spirurina</taxon>
        <taxon>Oxyuridomorpha</taxon>
        <taxon>Oxyuroidea</taxon>
        <taxon>Oxyuridae</taxon>
        <taxon>Enterobius</taxon>
    </lineage>
</organism>
<evidence type="ECO:0000313" key="15">
    <source>
        <dbReference type="Proteomes" id="UP000274131"/>
    </source>
</evidence>
<feature type="repeat" description="Solcar" evidence="10">
    <location>
        <begin position="260"/>
        <end position="362"/>
    </location>
</feature>
<dbReference type="OrthoDB" id="2403262at2759"/>
<keyword evidence="15" id="KW-1185">Reference proteome</keyword>
<evidence type="ECO:0000313" key="16">
    <source>
        <dbReference type="WBParaSite" id="EVEC_0000965901-mRNA-1"/>
    </source>
</evidence>
<evidence type="ECO:0000256" key="1">
    <source>
        <dbReference type="ARBA" id="ARBA00004374"/>
    </source>
</evidence>
<dbReference type="STRING" id="51028.A0A0N4VFX8"/>
<dbReference type="SUPFAM" id="SSF103506">
    <property type="entry name" value="Mitochondrial carrier"/>
    <property type="match status" value="1"/>
</dbReference>
<keyword evidence="4 10" id="KW-0812">Transmembrane</keyword>
<evidence type="ECO:0000313" key="14">
    <source>
        <dbReference type="EMBL" id="VDD94318.1"/>
    </source>
</evidence>
<accession>A0A0N4VFX8</accession>
<dbReference type="InterPro" id="IPR023395">
    <property type="entry name" value="MCP_dom_sf"/>
</dbReference>
<dbReference type="InterPro" id="IPR018108">
    <property type="entry name" value="MCP_transmembrane"/>
</dbReference>
<dbReference type="Pfam" id="PF00153">
    <property type="entry name" value="Mito_carr"/>
    <property type="match status" value="1"/>
</dbReference>
<dbReference type="Proteomes" id="UP000274131">
    <property type="component" value="Unassembled WGS sequence"/>
</dbReference>
<evidence type="ECO:0000256" key="12">
    <source>
        <dbReference type="SAM" id="MobiDB-lite"/>
    </source>
</evidence>
<keyword evidence="5" id="KW-0677">Repeat</keyword>
<sequence>MSQYIFTDERERPEGRYGFIEPPVNWSTVRNVRSVVHGGHEPSFFGEDNRSTGEHNGIFSFVSKYAISHPCTVLRRQCQVHHMAGSLHLTPLTFPPVVCNVIGNQGIQTLWKGAVGSGVLWALAATTEIIIGEFFGLPLTAVRHTQKKSFWRHLMLKASSYCVMTPFIVSSFIETVRSETGLSGDDFRIMDVITNGFYRLKSEFSMRDGSKRFSLFYLAFPTVLYHTSHYLIVYFMYEWIYKLAKRHVNKKPGLERTTFDQYFPDLFALMSSQVLADFICYPLETVLHRLYIQGTRTLIDNLDTGISAISITAKYSSLTDCVQRIVKQETPWALYAGAGALCLQYLLNFSFLRVVRTAFDYGMHILGENQGARTSNPSLVSPPSYHESVTHPSSQYFPSSVAPAGSTEYPSFGQTAASLGRHSPPERLRSFDTPFNPTIGYSFRSSMG</sequence>
<evidence type="ECO:0000256" key="9">
    <source>
        <dbReference type="ARBA" id="ARBA00023136"/>
    </source>
</evidence>
<dbReference type="Gene3D" id="1.50.40.10">
    <property type="entry name" value="Mitochondrial carrier domain"/>
    <property type="match status" value="1"/>
</dbReference>
<dbReference type="GO" id="GO:0005741">
    <property type="term" value="C:mitochondrial outer membrane"/>
    <property type="evidence" value="ECO:0007669"/>
    <property type="project" value="UniProtKB-SubCell"/>
</dbReference>
<keyword evidence="8" id="KW-0496">Mitochondrion</keyword>
<feature type="transmembrane region" description="Helical" evidence="13">
    <location>
        <begin position="119"/>
        <end position="142"/>
    </location>
</feature>
<dbReference type="AlphaFoldDB" id="A0A0N4VFX8"/>
<dbReference type="PANTHER" id="PTHR21252">
    <property type="entry name" value="TB1 PROTEIN-RELATED"/>
    <property type="match status" value="1"/>
</dbReference>
<evidence type="ECO:0000256" key="3">
    <source>
        <dbReference type="ARBA" id="ARBA00022448"/>
    </source>
</evidence>
<evidence type="ECO:0000256" key="8">
    <source>
        <dbReference type="ARBA" id="ARBA00023128"/>
    </source>
</evidence>
<evidence type="ECO:0000256" key="2">
    <source>
        <dbReference type="ARBA" id="ARBA00006375"/>
    </source>
</evidence>
<dbReference type="PROSITE" id="PS50920">
    <property type="entry name" value="SOLCAR"/>
    <property type="match status" value="1"/>
</dbReference>
<proteinExistence type="inferred from homology"/>
<evidence type="ECO:0000256" key="13">
    <source>
        <dbReference type="SAM" id="Phobius"/>
    </source>
</evidence>
<evidence type="ECO:0000256" key="6">
    <source>
        <dbReference type="ARBA" id="ARBA00022787"/>
    </source>
</evidence>
<dbReference type="GO" id="GO:0090149">
    <property type="term" value="P:mitochondrial membrane fission"/>
    <property type="evidence" value="ECO:0007669"/>
    <property type="project" value="InterPro"/>
</dbReference>
<keyword evidence="7 13" id="KW-1133">Transmembrane helix</keyword>
<feature type="compositionally biased region" description="Polar residues" evidence="12">
    <location>
        <begin position="372"/>
        <end position="381"/>
    </location>
</feature>
<evidence type="ECO:0000256" key="4">
    <source>
        <dbReference type="ARBA" id="ARBA00022692"/>
    </source>
</evidence>
<keyword evidence="9 10" id="KW-0472">Membrane</keyword>